<dbReference type="AlphaFoldDB" id="A0A9W6TDF7"/>
<dbReference type="EMBL" id="BSXW01000059">
    <property type="protein sequence ID" value="GMF10997.1"/>
    <property type="molecule type" value="Genomic_DNA"/>
</dbReference>
<protein>
    <submittedName>
        <fullName evidence="1">Unnamed protein product</fullName>
    </submittedName>
</protein>
<name>A0A9W6TDF7_9STRA</name>
<accession>A0A9W6TDF7</accession>
<gene>
    <name evidence="1" type="ORF">Plil01_000174700</name>
</gene>
<dbReference type="OrthoDB" id="118957at2759"/>
<evidence type="ECO:0000313" key="2">
    <source>
        <dbReference type="Proteomes" id="UP001165083"/>
    </source>
</evidence>
<organism evidence="1 2">
    <name type="scientific">Phytophthora lilii</name>
    <dbReference type="NCBI Taxonomy" id="2077276"/>
    <lineage>
        <taxon>Eukaryota</taxon>
        <taxon>Sar</taxon>
        <taxon>Stramenopiles</taxon>
        <taxon>Oomycota</taxon>
        <taxon>Peronosporomycetes</taxon>
        <taxon>Peronosporales</taxon>
        <taxon>Peronosporaceae</taxon>
        <taxon>Phytophthora</taxon>
    </lineage>
</organism>
<reference evidence="1" key="1">
    <citation type="submission" date="2023-04" db="EMBL/GenBank/DDBJ databases">
        <title>Phytophthora lilii NBRC 32176.</title>
        <authorList>
            <person name="Ichikawa N."/>
            <person name="Sato H."/>
            <person name="Tonouchi N."/>
        </authorList>
    </citation>
    <scope>NUCLEOTIDE SEQUENCE</scope>
    <source>
        <strain evidence="1">NBRC 32176</strain>
    </source>
</reference>
<keyword evidence="2" id="KW-1185">Reference proteome</keyword>
<evidence type="ECO:0000313" key="1">
    <source>
        <dbReference type="EMBL" id="GMF10997.1"/>
    </source>
</evidence>
<comment type="caution">
    <text evidence="1">The sequence shown here is derived from an EMBL/GenBank/DDBJ whole genome shotgun (WGS) entry which is preliminary data.</text>
</comment>
<dbReference type="Proteomes" id="UP001165083">
    <property type="component" value="Unassembled WGS sequence"/>
</dbReference>
<sequence>MKDSSTNTAYPMCGCCSMDSSTKRSRKVWRRSIAGNVTASVSKVARTRSCVQLPIALLEKKDLWLMGNLVFNFATEDMEERFYCSGVREFTLATSEDIRRAIDSCVDDVSSLLSDKFSVLSGKSQVDRLRLSDQMRCFISTTGRAGHGSFAGSVFEVYLHRIACDNNLRLYVSEYDSPERRKPNEPRHLQVKQVHLKIGGAICSGMPSDYGSHLEKWRDEEQSTYWFPACHDFPNIDSIVKLEAESGKMSNVAYLQMTIAAEHEIDGK</sequence>
<proteinExistence type="predicted"/>